<dbReference type="GO" id="GO:0005886">
    <property type="term" value="C:plasma membrane"/>
    <property type="evidence" value="ECO:0007669"/>
    <property type="project" value="UniProtKB-SubCell"/>
</dbReference>
<accession>A0A553PHK2</accession>
<evidence type="ECO:0000256" key="2">
    <source>
        <dbReference type="ARBA" id="ARBA00009033"/>
    </source>
</evidence>
<comment type="caution">
    <text evidence="11">The sequence shown here is derived from an EMBL/GenBank/DDBJ whole genome shotgun (WGS) entry which is preliminary data.</text>
</comment>
<feature type="transmembrane region" description="Helical" evidence="8">
    <location>
        <begin position="262"/>
        <end position="284"/>
    </location>
</feature>
<dbReference type="Pfam" id="PF01773">
    <property type="entry name" value="Nucleos_tra2_N"/>
    <property type="match status" value="1"/>
</dbReference>
<name>A0A553PHK2_TIGCA</name>
<organism evidence="11 12">
    <name type="scientific">Tigriopus californicus</name>
    <name type="common">Marine copepod</name>
    <dbReference type="NCBI Taxonomy" id="6832"/>
    <lineage>
        <taxon>Eukaryota</taxon>
        <taxon>Metazoa</taxon>
        <taxon>Ecdysozoa</taxon>
        <taxon>Arthropoda</taxon>
        <taxon>Crustacea</taxon>
        <taxon>Multicrustacea</taxon>
        <taxon>Hexanauplia</taxon>
        <taxon>Copepoda</taxon>
        <taxon>Harpacticoida</taxon>
        <taxon>Harpacticidae</taxon>
        <taxon>Tigriopus</taxon>
    </lineage>
</organism>
<evidence type="ECO:0000259" key="10">
    <source>
        <dbReference type="Pfam" id="PF07662"/>
    </source>
</evidence>
<dbReference type="GO" id="GO:0005337">
    <property type="term" value="F:nucleoside transmembrane transporter activity"/>
    <property type="evidence" value="ECO:0007669"/>
    <property type="project" value="InterPro"/>
</dbReference>
<feature type="transmembrane region" description="Helical" evidence="8">
    <location>
        <begin position="523"/>
        <end position="541"/>
    </location>
</feature>
<evidence type="ECO:0000256" key="6">
    <source>
        <dbReference type="ARBA" id="ARBA00023136"/>
    </source>
</evidence>
<dbReference type="EMBL" id="VCGU01000004">
    <property type="protein sequence ID" value="TRY77144.1"/>
    <property type="molecule type" value="Genomic_DNA"/>
</dbReference>
<keyword evidence="6 8" id="KW-0472">Membrane</keyword>
<dbReference type="STRING" id="6832.A0A553PHK2"/>
<feature type="transmembrane region" description="Helical" evidence="8">
    <location>
        <begin position="180"/>
        <end position="205"/>
    </location>
</feature>
<feature type="domain" description="Concentrative nucleoside transporter N-terminal" evidence="9">
    <location>
        <begin position="297"/>
        <end position="367"/>
    </location>
</feature>
<proteinExistence type="inferred from homology"/>
<feature type="compositionally biased region" description="Polar residues" evidence="7">
    <location>
        <begin position="32"/>
        <end position="43"/>
    </location>
</feature>
<dbReference type="PANTHER" id="PTHR10590:SF4">
    <property type="entry name" value="SOLUTE CARRIER FAMILY 28 MEMBER 3"/>
    <property type="match status" value="1"/>
</dbReference>
<feature type="transmembrane region" description="Helical" evidence="8">
    <location>
        <begin position="685"/>
        <end position="704"/>
    </location>
</feature>
<keyword evidence="5 8" id="KW-1133">Transmembrane helix</keyword>
<evidence type="ECO:0000256" key="3">
    <source>
        <dbReference type="ARBA" id="ARBA00022475"/>
    </source>
</evidence>
<evidence type="ECO:0000259" key="9">
    <source>
        <dbReference type="Pfam" id="PF01773"/>
    </source>
</evidence>
<evidence type="ECO:0000256" key="4">
    <source>
        <dbReference type="ARBA" id="ARBA00022692"/>
    </source>
</evidence>
<evidence type="ECO:0000313" key="12">
    <source>
        <dbReference type="Proteomes" id="UP000318571"/>
    </source>
</evidence>
<evidence type="ECO:0000256" key="7">
    <source>
        <dbReference type="SAM" id="MobiDB-lite"/>
    </source>
</evidence>
<dbReference type="OMA" id="DAFSWAR"/>
<sequence length="705" mass="79535">MPDPGIFDLSVTSIETVDTFNDDEVVVNLDQGNSLHPSMTKTPGSAPREELPLPQSKAQISPEFQTYKVAKEIQPNEFLGFLDNGILSKSTITPTTKSQLEDRKDTKKVRRSDSKTYDLYKTVMGKMFRKDSINITQNNAKNDYIAQDTIHTSSSNKDHEIENQESTIVNGNNCAQDPVLVRYLLCVMLFLVYNGVLIGALFYSIENNLTIHWCHDVGFLLSISIVLYTFILYKFLFKRFLGNSFRRNVSKPVLELFGDLQVIAYLPWTLGAALIISVVAFLIVDTQHQRQRMISLLGVAIALILAGLFSQKHSRIKWRLVGFAMTFNFLLCLISFRYPMVADGLGCLLEKSQSLMRIPQFGATFLLERQGLIQNSDSVLARRMLYVNYTNDLLPTTWNDFEREVHPLNQSYTSVFLTSMISIYFVNFIAVAFQRLGVTHWLIGHVGGLGRFFLGVSRLEALAMVAFMFLGPLEAPLFIQAHMEDLTQSELFSIYILGLISLHNPAILKDIYMETLGLNRGELAVISLVGIFSAMALAKLLKPENNEDKINTYSIKRQLESHYQKNKENLDSLNVVDAALRPDLSMGYVTGRMFQPFAWFLGIDWDHCEMVSGLVMTRLFRTDVMVLKKLVHLFRTQVIEMRTFQITLFTITNNVNIAGYAIVIASLGSLAPNRRIEIISLSGRCLAAAFLSTFLTGCLIGTVVN</sequence>
<evidence type="ECO:0000313" key="11">
    <source>
        <dbReference type="EMBL" id="TRY77144.1"/>
    </source>
</evidence>
<feature type="transmembrane region" description="Helical" evidence="8">
    <location>
        <begin position="412"/>
        <end position="433"/>
    </location>
</feature>
<reference evidence="11 12" key="1">
    <citation type="journal article" date="2018" name="Nat. Ecol. Evol.">
        <title>Genomic signatures of mitonuclear coevolution across populations of Tigriopus californicus.</title>
        <authorList>
            <person name="Barreto F.S."/>
            <person name="Watson E.T."/>
            <person name="Lima T.G."/>
            <person name="Willett C.S."/>
            <person name="Edmands S."/>
            <person name="Li W."/>
            <person name="Burton R.S."/>
        </authorList>
    </citation>
    <scope>NUCLEOTIDE SEQUENCE [LARGE SCALE GENOMIC DNA]</scope>
    <source>
        <strain evidence="11 12">San Diego</strain>
    </source>
</reference>
<comment type="similarity">
    <text evidence="2">Belongs to the concentrative nucleoside transporter (CNT) (TC 2.A.41) family.</text>
</comment>
<protein>
    <recommendedName>
        <fullName evidence="13">Concentrative nucleoside transporter C-terminal domain-containing protein</fullName>
    </recommendedName>
</protein>
<dbReference type="InterPro" id="IPR002668">
    <property type="entry name" value="CNT_N_dom"/>
</dbReference>
<feature type="domain" description="Concentrative nucleoside transporter C-terminal" evidence="10">
    <location>
        <begin position="582"/>
        <end position="701"/>
    </location>
</feature>
<dbReference type="PANTHER" id="PTHR10590">
    <property type="entry name" value="SODIUM/NUCLEOSIDE COTRANSPORTER"/>
    <property type="match status" value="1"/>
</dbReference>
<comment type="subcellular location">
    <subcellularLocation>
        <location evidence="1">Cell membrane</location>
        <topology evidence="1">Multi-pass membrane protein</topology>
    </subcellularLocation>
</comment>
<evidence type="ECO:0008006" key="13">
    <source>
        <dbReference type="Google" id="ProtNLM"/>
    </source>
</evidence>
<dbReference type="Pfam" id="PF07662">
    <property type="entry name" value="Nucleos_tra2_C"/>
    <property type="match status" value="1"/>
</dbReference>
<dbReference type="InterPro" id="IPR011657">
    <property type="entry name" value="CNT_C_dom"/>
</dbReference>
<feature type="transmembrane region" description="Helical" evidence="8">
    <location>
        <begin position="316"/>
        <end position="336"/>
    </location>
</feature>
<feature type="transmembrane region" description="Helical" evidence="8">
    <location>
        <begin position="217"/>
        <end position="236"/>
    </location>
</feature>
<keyword evidence="4 8" id="KW-0812">Transmembrane</keyword>
<dbReference type="GO" id="GO:0015293">
    <property type="term" value="F:symporter activity"/>
    <property type="evidence" value="ECO:0007669"/>
    <property type="project" value="TreeGrafter"/>
</dbReference>
<dbReference type="InterPro" id="IPR008276">
    <property type="entry name" value="C_nuclsd_transpt"/>
</dbReference>
<keyword evidence="12" id="KW-1185">Reference proteome</keyword>
<keyword evidence="3" id="KW-1003">Cell membrane</keyword>
<dbReference type="AlphaFoldDB" id="A0A553PHK2"/>
<feature type="transmembrane region" description="Helical" evidence="8">
    <location>
        <begin position="491"/>
        <end position="508"/>
    </location>
</feature>
<evidence type="ECO:0000256" key="1">
    <source>
        <dbReference type="ARBA" id="ARBA00004651"/>
    </source>
</evidence>
<evidence type="ECO:0000256" key="8">
    <source>
        <dbReference type="SAM" id="Phobius"/>
    </source>
</evidence>
<gene>
    <name evidence="11" type="ORF">TCAL_12510</name>
</gene>
<feature type="transmembrane region" description="Helical" evidence="8">
    <location>
        <begin position="293"/>
        <end position="310"/>
    </location>
</feature>
<feature type="region of interest" description="Disordered" evidence="7">
    <location>
        <begin position="32"/>
        <end position="54"/>
    </location>
</feature>
<dbReference type="Proteomes" id="UP000318571">
    <property type="component" value="Chromosome 5"/>
</dbReference>
<evidence type="ECO:0000256" key="5">
    <source>
        <dbReference type="ARBA" id="ARBA00022989"/>
    </source>
</evidence>